<keyword evidence="3" id="KW-1185">Reference proteome</keyword>
<dbReference type="AlphaFoldDB" id="A0AAN8XML1"/>
<name>A0AAN8XML1_HALRR</name>
<feature type="compositionally biased region" description="Basic residues" evidence="1">
    <location>
        <begin position="28"/>
        <end position="44"/>
    </location>
</feature>
<dbReference type="Proteomes" id="UP001381693">
    <property type="component" value="Unassembled WGS sequence"/>
</dbReference>
<proteinExistence type="predicted"/>
<organism evidence="2 3">
    <name type="scientific">Halocaridina rubra</name>
    <name type="common">Hawaiian red shrimp</name>
    <dbReference type="NCBI Taxonomy" id="373956"/>
    <lineage>
        <taxon>Eukaryota</taxon>
        <taxon>Metazoa</taxon>
        <taxon>Ecdysozoa</taxon>
        <taxon>Arthropoda</taxon>
        <taxon>Crustacea</taxon>
        <taxon>Multicrustacea</taxon>
        <taxon>Malacostraca</taxon>
        <taxon>Eumalacostraca</taxon>
        <taxon>Eucarida</taxon>
        <taxon>Decapoda</taxon>
        <taxon>Pleocyemata</taxon>
        <taxon>Caridea</taxon>
        <taxon>Atyoidea</taxon>
        <taxon>Atyidae</taxon>
        <taxon>Halocaridina</taxon>
    </lineage>
</organism>
<reference evidence="2 3" key="1">
    <citation type="submission" date="2023-11" db="EMBL/GenBank/DDBJ databases">
        <title>Halocaridina rubra genome assembly.</title>
        <authorList>
            <person name="Smith C."/>
        </authorList>
    </citation>
    <scope>NUCLEOTIDE SEQUENCE [LARGE SCALE GENOMIC DNA]</scope>
    <source>
        <strain evidence="2">EP-1</strain>
        <tissue evidence="2">Whole</tissue>
    </source>
</reference>
<comment type="caution">
    <text evidence="2">The sequence shown here is derived from an EMBL/GenBank/DDBJ whole genome shotgun (WGS) entry which is preliminary data.</text>
</comment>
<evidence type="ECO:0000256" key="1">
    <source>
        <dbReference type="SAM" id="MobiDB-lite"/>
    </source>
</evidence>
<accession>A0AAN8XML1</accession>
<gene>
    <name evidence="2" type="ORF">SK128_027720</name>
</gene>
<evidence type="ECO:0000313" key="2">
    <source>
        <dbReference type="EMBL" id="KAK7082214.1"/>
    </source>
</evidence>
<dbReference type="EMBL" id="JAXCGZ010004135">
    <property type="protein sequence ID" value="KAK7082214.1"/>
    <property type="molecule type" value="Genomic_DNA"/>
</dbReference>
<sequence length="144" mass="16422">MSNGDTESLIGSDSDYQSGVRIAQTILKKYKGRSHAQRIGRASRKSPSLNFSSYRIEDENSSSEDGNSSPRKEEKSKRKYDRFSRTNHYMQDEENDHDCFDSKYPIAHHDLYCQKSSSSSSSSREDNSSNYIALMSLKLKTLTD</sequence>
<protein>
    <submittedName>
        <fullName evidence="2">Uncharacterized protein</fullName>
    </submittedName>
</protein>
<feature type="region of interest" description="Disordered" evidence="1">
    <location>
        <begin position="28"/>
        <end position="101"/>
    </location>
</feature>
<evidence type="ECO:0000313" key="3">
    <source>
        <dbReference type="Proteomes" id="UP001381693"/>
    </source>
</evidence>
<feature type="compositionally biased region" description="Basic and acidic residues" evidence="1">
    <location>
        <begin position="70"/>
        <end position="84"/>
    </location>
</feature>